<dbReference type="STRING" id="568860.SAMN05421811_108423"/>
<feature type="coiled-coil region" evidence="2">
    <location>
        <begin position="396"/>
        <end position="423"/>
    </location>
</feature>
<evidence type="ECO:0000313" key="7">
    <source>
        <dbReference type="Proteomes" id="UP000199361"/>
    </source>
</evidence>
<dbReference type="Pfam" id="PF03861">
    <property type="entry name" value="ANTAR"/>
    <property type="match status" value="1"/>
</dbReference>
<evidence type="ECO:0000256" key="2">
    <source>
        <dbReference type="SAM" id="Coils"/>
    </source>
</evidence>
<accession>A0A1I0KN14</accession>
<dbReference type="AlphaFoldDB" id="A0A1I0KN14"/>
<feature type="region of interest" description="Disordered" evidence="3">
    <location>
        <begin position="94"/>
        <end position="146"/>
    </location>
</feature>
<dbReference type="OrthoDB" id="7943561at2"/>
<dbReference type="Gene3D" id="3.30.450.20">
    <property type="entry name" value="PAS domain"/>
    <property type="match status" value="1"/>
</dbReference>
<dbReference type="SMART" id="SM00331">
    <property type="entry name" value="PP2C_SIG"/>
    <property type="match status" value="1"/>
</dbReference>
<dbReference type="GO" id="GO:0003723">
    <property type="term" value="F:RNA binding"/>
    <property type="evidence" value="ECO:0007669"/>
    <property type="project" value="InterPro"/>
</dbReference>
<dbReference type="EMBL" id="FOHX01000008">
    <property type="protein sequence ID" value="SEU26452.1"/>
    <property type="molecule type" value="Genomic_DNA"/>
</dbReference>
<dbReference type="SUPFAM" id="SSF81606">
    <property type="entry name" value="PP2C-like"/>
    <property type="match status" value="1"/>
</dbReference>
<dbReference type="Gene3D" id="3.60.40.10">
    <property type="entry name" value="PPM-type phosphatase domain"/>
    <property type="match status" value="1"/>
</dbReference>
<sequence length="670" mass="71740">MMDPLEGYRGRLADLDARLARARSHPEVLLARASGLLAGRTGCRVGEAHAYLVRLAAERRRPVHELAAEVLAALERVPPRGEAGLAATVEAALPSRRGPARHATLPPAPPPTLSPALPPTSPPTSPSAPPSALPSTGPSALPSTGPSALPRRAWVEAVRQVLDALPERHILILPEYDATGQVADYVIAAAAPSVVDLSGRGGAEILGRRMSEIYPSVVGGPIWDAWRETLRDGRPREVGPVPYTSSAERAPAEVLLTVKVWPVGGGLLQSWVRHDEETRLAERIAQTERLGNMGWAEWDLVAGQTRWSAGLYQIYERDPAAGPLPREESEALVLPEDLPVRREAAEAFGRGEAVDATFRIGVAGRVKHVRMVVDAVRDAAGVPVKVYGILQDVTARETSRLRLTEVEEQLREHQRILAAEHELAGRLQQIVLPMPREPIDLPGLRVAVRYLPAEQASRVGGDWYHAAPAGDGAVLLAVGDVAGHGIEAAAAMARLRHALAALSVTTTRDPARLLAALNRLLFAGDPTGPPRGGVPVTATAVVARYEPATGRLVWARAGHPPPLLARAGRTVELDRPGGPLLGAFPDARYSTTSTRMRPGDVLLLYTDGLVEHRRRNLDEGLAPVLAVLDRITAEPAPHPLADLLKQLRHANPDDDTCILAARPLLPGEAR</sequence>
<dbReference type="InterPro" id="IPR005561">
    <property type="entry name" value="ANTAR"/>
</dbReference>
<evidence type="ECO:0000259" key="4">
    <source>
        <dbReference type="PROSITE" id="PS50921"/>
    </source>
</evidence>
<dbReference type="Gene3D" id="1.10.10.10">
    <property type="entry name" value="Winged helix-like DNA-binding domain superfamily/Winged helix DNA-binding domain"/>
    <property type="match status" value="1"/>
</dbReference>
<dbReference type="RefSeq" id="WP_091086268.1">
    <property type="nucleotide sequence ID" value="NZ_FOHX01000008.1"/>
</dbReference>
<feature type="domain" description="PPM-type phosphatase" evidence="5">
    <location>
        <begin position="445"/>
        <end position="662"/>
    </location>
</feature>
<keyword evidence="2" id="KW-0175">Coiled coil</keyword>
<evidence type="ECO:0000256" key="3">
    <source>
        <dbReference type="SAM" id="MobiDB-lite"/>
    </source>
</evidence>
<name>A0A1I0KN14_9ACTN</name>
<dbReference type="GO" id="GO:0016791">
    <property type="term" value="F:phosphatase activity"/>
    <property type="evidence" value="ECO:0007669"/>
    <property type="project" value="TreeGrafter"/>
</dbReference>
<feature type="domain" description="ANTAR" evidence="4">
    <location>
        <begin position="10"/>
        <end position="71"/>
    </location>
</feature>
<dbReference type="PANTHER" id="PTHR43156:SF2">
    <property type="entry name" value="STAGE II SPORULATION PROTEIN E"/>
    <property type="match status" value="1"/>
</dbReference>
<keyword evidence="7" id="KW-1185">Reference proteome</keyword>
<dbReference type="InterPro" id="IPR052016">
    <property type="entry name" value="Bact_Sigma-Reg"/>
</dbReference>
<protein>
    <submittedName>
        <fullName evidence="6">Serine phosphatase RsbU, regulator of sigma subunit</fullName>
    </submittedName>
</protein>
<reference evidence="6 7" key="1">
    <citation type="submission" date="2016-10" db="EMBL/GenBank/DDBJ databases">
        <authorList>
            <person name="de Groot N.N."/>
        </authorList>
    </citation>
    <scope>NUCLEOTIDE SEQUENCE [LARGE SCALE GENOMIC DNA]</scope>
    <source>
        <strain evidence="6 7">CGMCC 4.5598</strain>
    </source>
</reference>
<evidence type="ECO:0000313" key="6">
    <source>
        <dbReference type="EMBL" id="SEU26452.1"/>
    </source>
</evidence>
<dbReference type="InterPro" id="IPR036457">
    <property type="entry name" value="PPM-type-like_dom_sf"/>
</dbReference>
<dbReference type="PROSITE" id="PS51746">
    <property type="entry name" value="PPM_2"/>
    <property type="match status" value="1"/>
</dbReference>
<evidence type="ECO:0000259" key="5">
    <source>
        <dbReference type="PROSITE" id="PS51746"/>
    </source>
</evidence>
<dbReference type="SUPFAM" id="SSF55785">
    <property type="entry name" value="PYP-like sensor domain (PAS domain)"/>
    <property type="match status" value="1"/>
</dbReference>
<dbReference type="InterPro" id="IPR036388">
    <property type="entry name" value="WH-like_DNA-bd_sf"/>
</dbReference>
<gene>
    <name evidence="6" type="ORF">SAMN05421811_108423</name>
</gene>
<organism evidence="6 7">
    <name type="scientific">Nonomuraea wenchangensis</name>
    <dbReference type="NCBI Taxonomy" id="568860"/>
    <lineage>
        <taxon>Bacteria</taxon>
        <taxon>Bacillati</taxon>
        <taxon>Actinomycetota</taxon>
        <taxon>Actinomycetes</taxon>
        <taxon>Streptosporangiales</taxon>
        <taxon>Streptosporangiaceae</taxon>
        <taxon>Nonomuraea</taxon>
    </lineage>
</organism>
<proteinExistence type="predicted"/>
<feature type="compositionally biased region" description="Pro residues" evidence="3">
    <location>
        <begin position="106"/>
        <end position="132"/>
    </location>
</feature>
<dbReference type="SMART" id="SM01012">
    <property type="entry name" value="ANTAR"/>
    <property type="match status" value="1"/>
</dbReference>
<evidence type="ECO:0000256" key="1">
    <source>
        <dbReference type="ARBA" id="ARBA00022801"/>
    </source>
</evidence>
<feature type="compositionally biased region" description="Low complexity" evidence="3">
    <location>
        <begin position="133"/>
        <end position="146"/>
    </location>
</feature>
<dbReference type="Pfam" id="PF07228">
    <property type="entry name" value="SpoIIE"/>
    <property type="match status" value="1"/>
</dbReference>
<dbReference type="PANTHER" id="PTHR43156">
    <property type="entry name" value="STAGE II SPORULATION PROTEIN E-RELATED"/>
    <property type="match status" value="1"/>
</dbReference>
<dbReference type="InterPro" id="IPR001932">
    <property type="entry name" value="PPM-type_phosphatase-like_dom"/>
</dbReference>
<dbReference type="InterPro" id="IPR035965">
    <property type="entry name" value="PAS-like_dom_sf"/>
</dbReference>
<dbReference type="PROSITE" id="PS50921">
    <property type="entry name" value="ANTAR"/>
    <property type="match status" value="1"/>
</dbReference>
<keyword evidence="1" id="KW-0378">Hydrolase</keyword>
<dbReference type="Proteomes" id="UP000199361">
    <property type="component" value="Unassembled WGS sequence"/>
</dbReference>